<evidence type="ECO:0000256" key="3">
    <source>
        <dbReference type="ARBA" id="ARBA00022989"/>
    </source>
</evidence>
<dbReference type="OrthoDB" id="4682787at2759"/>
<evidence type="ECO:0000259" key="8">
    <source>
        <dbReference type="Pfam" id="PF20684"/>
    </source>
</evidence>
<dbReference type="Pfam" id="PF20684">
    <property type="entry name" value="Fung_rhodopsin"/>
    <property type="match status" value="1"/>
</dbReference>
<dbReference type="GO" id="GO:0016020">
    <property type="term" value="C:membrane"/>
    <property type="evidence" value="ECO:0007669"/>
    <property type="project" value="UniProtKB-SubCell"/>
</dbReference>
<comment type="subcellular location">
    <subcellularLocation>
        <location evidence="1">Membrane</location>
        <topology evidence="1">Multi-pass membrane protein</topology>
    </subcellularLocation>
</comment>
<feature type="transmembrane region" description="Helical" evidence="7">
    <location>
        <begin position="140"/>
        <end position="165"/>
    </location>
</feature>
<keyword evidence="10" id="KW-1185">Reference proteome</keyword>
<evidence type="ECO:0000313" key="9">
    <source>
        <dbReference type="EMBL" id="KAF2647652.1"/>
    </source>
</evidence>
<sequence length="369" mass="41108">MSADILDGPALLPPEGVIPNFLNPTRNNTLGYIVLSLCLVLGTVAMFIRLYTQLIRLRNPQMEDCIFQALFVTYIVGCLKVVESPGFFVHQWDVRVKDMSRLLYIFYICSNAYSDAIGFMKAAILLSWSKIFNPLRISNAFSWACQVVLGLNVLYYVISAIVINIECTPHAKIWDKTILEGRCIDTNALYLSGTIVNLISDVVILILPQKVIWRLHTSKQKKLGVSVIFGIGIFCIIIACFRIESTVALAHEADVVYKLASLSFWGATEMLLVLLVFCVPAFPKAFRHERNTGSKPSATSKFQGDVNGKSGSSSWPRSNISNKSSNTYTHRDEHSLEQLMLTPPSHAPDRTIESRGIFSDLDHPSLGIS</sequence>
<feature type="domain" description="Rhodopsin" evidence="8">
    <location>
        <begin position="48"/>
        <end position="286"/>
    </location>
</feature>
<dbReference type="InterPro" id="IPR052337">
    <property type="entry name" value="SAT4-like"/>
</dbReference>
<name>A0A6A6SJS5_9PLEO</name>
<feature type="transmembrane region" description="Helical" evidence="7">
    <location>
        <begin position="227"/>
        <end position="250"/>
    </location>
</feature>
<feature type="region of interest" description="Disordered" evidence="6">
    <location>
        <begin position="289"/>
        <end position="335"/>
    </location>
</feature>
<feature type="transmembrane region" description="Helical" evidence="7">
    <location>
        <begin position="102"/>
        <end position="128"/>
    </location>
</feature>
<dbReference type="Proteomes" id="UP000799324">
    <property type="component" value="Unassembled WGS sequence"/>
</dbReference>
<evidence type="ECO:0000256" key="7">
    <source>
        <dbReference type="SAM" id="Phobius"/>
    </source>
</evidence>
<feature type="compositionally biased region" description="Polar residues" evidence="6">
    <location>
        <begin position="309"/>
        <end position="328"/>
    </location>
</feature>
<keyword evidence="3 7" id="KW-1133">Transmembrane helix</keyword>
<evidence type="ECO:0000256" key="5">
    <source>
        <dbReference type="ARBA" id="ARBA00038359"/>
    </source>
</evidence>
<protein>
    <recommendedName>
        <fullName evidence="8">Rhodopsin domain-containing protein</fullName>
    </recommendedName>
</protein>
<feature type="transmembrane region" description="Helical" evidence="7">
    <location>
        <begin position="30"/>
        <end position="52"/>
    </location>
</feature>
<evidence type="ECO:0000256" key="2">
    <source>
        <dbReference type="ARBA" id="ARBA00022692"/>
    </source>
</evidence>
<dbReference type="EMBL" id="MU004594">
    <property type="protein sequence ID" value="KAF2647652.1"/>
    <property type="molecule type" value="Genomic_DNA"/>
</dbReference>
<reference evidence="9" key="1">
    <citation type="journal article" date="2020" name="Stud. Mycol.">
        <title>101 Dothideomycetes genomes: a test case for predicting lifestyles and emergence of pathogens.</title>
        <authorList>
            <person name="Haridas S."/>
            <person name="Albert R."/>
            <person name="Binder M."/>
            <person name="Bloem J."/>
            <person name="Labutti K."/>
            <person name="Salamov A."/>
            <person name="Andreopoulos B."/>
            <person name="Baker S."/>
            <person name="Barry K."/>
            <person name="Bills G."/>
            <person name="Bluhm B."/>
            <person name="Cannon C."/>
            <person name="Castanera R."/>
            <person name="Culley D."/>
            <person name="Daum C."/>
            <person name="Ezra D."/>
            <person name="Gonzalez J."/>
            <person name="Henrissat B."/>
            <person name="Kuo A."/>
            <person name="Liang C."/>
            <person name="Lipzen A."/>
            <person name="Lutzoni F."/>
            <person name="Magnuson J."/>
            <person name="Mondo S."/>
            <person name="Nolan M."/>
            <person name="Ohm R."/>
            <person name="Pangilinan J."/>
            <person name="Park H.-J."/>
            <person name="Ramirez L."/>
            <person name="Alfaro M."/>
            <person name="Sun H."/>
            <person name="Tritt A."/>
            <person name="Yoshinaga Y."/>
            <person name="Zwiers L.-H."/>
            <person name="Turgeon B."/>
            <person name="Goodwin S."/>
            <person name="Spatafora J."/>
            <person name="Crous P."/>
            <person name="Grigoriev I."/>
        </authorList>
    </citation>
    <scope>NUCLEOTIDE SEQUENCE</scope>
    <source>
        <strain evidence="9">CBS 122681</strain>
    </source>
</reference>
<keyword evidence="4 7" id="KW-0472">Membrane</keyword>
<evidence type="ECO:0000256" key="1">
    <source>
        <dbReference type="ARBA" id="ARBA00004141"/>
    </source>
</evidence>
<evidence type="ECO:0000256" key="4">
    <source>
        <dbReference type="ARBA" id="ARBA00023136"/>
    </source>
</evidence>
<dbReference type="AlphaFoldDB" id="A0A6A6SJS5"/>
<dbReference type="PANTHER" id="PTHR33048:SF47">
    <property type="entry name" value="INTEGRAL MEMBRANE PROTEIN-RELATED"/>
    <property type="match status" value="1"/>
</dbReference>
<evidence type="ECO:0000313" key="10">
    <source>
        <dbReference type="Proteomes" id="UP000799324"/>
    </source>
</evidence>
<proteinExistence type="inferred from homology"/>
<feature type="compositionally biased region" description="Polar residues" evidence="6">
    <location>
        <begin position="293"/>
        <end position="302"/>
    </location>
</feature>
<dbReference type="PANTHER" id="PTHR33048">
    <property type="entry name" value="PTH11-LIKE INTEGRAL MEMBRANE PROTEIN (AFU_ORTHOLOGUE AFUA_5G11245)"/>
    <property type="match status" value="1"/>
</dbReference>
<feature type="transmembrane region" description="Helical" evidence="7">
    <location>
        <begin position="262"/>
        <end position="282"/>
    </location>
</feature>
<gene>
    <name evidence="9" type="ORF">K491DRAFT_614247</name>
</gene>
<organism evidence="9 10">
    <name type="scientific">Lophiostoma macrostomum CBS 122681</name>
    <dbReference type="NCBI Taxonomy" id="1314788"/>
    <lineage>
        <taxon>Eukaryota</taxon>
        <taxon>Fungi</taxon>
        <taxon>Dikarya</taxon>
        <taxon>Ascomycota</taxon>
        <taxon>Pezizomycotina</taxon>
        <taxon>Dothideomycetes</taxon>
        <taxon>Pleosporomycetidae</taxon>
        <taxon>Pleosporales</taxon>
        <taxon>Lophiostomataceae</taxon>
        <taxon>Lophiostoma</taxon>
    </lineage>
</organism>
<accession>A0A6A6SJS5</accession>
<keyword evidence="2 7" id="KW-0812">Transmembrane</keyword>
<comment type="similarity">
    <text evidence="5">Belongs to the SAT4 family.</text>
</comment>
<dbReference type="InterPro" id="IPR049326">
    <property type="entry name" value="Rhodopsin_dom_fungi"/>
</dbReference>
<evidence type="ECO:0000256" key="6">
    <source>
        <dbReference type="SAM" id="MobiDB-lite"/>
    </source>
</evidence>